<dbReference type="Pfam" id="PF14250">
    <property type="entry name" value="AbrB-like"/>
    <property type="match status" value="1"/>
</dbReference>
<reference evidence="1 2" key="1">
    <citation type="journal article" date="2013" name="PLoS Genet.">
        <title>Expanding the Marine Virosphere Using Metagenomics.</title>
        <authorList>
            <person name="Mizuno C.M."/>
            <person name="Rodriguez-Valera F."/>
            <person name="Kimes N.E."/>
            <person name="Ghai R."/>
        </authorList>
    </citation>
    <scope>NUCLEOTIDE SEQUENCE [LARGE SCALE GENOMIC DNA]</scope>
    <source>
        <strain evidence="1">UvMED-CGR-U-MedDCM-OCT-S39-C11</strain>
    </source>
</reference>
<accession>A0A6S4PMF7</accession>
<dbReference type="RefSeq" id="YP_009777991.1">
    <property type="nucleotide sequence ID" value="NC_047708.1"/>
</dbReference>
<dbReference type="InterPro" id="IPR027360">
    <property type="entry name" value="AbrB-like"/>
</dbReference>
<evidence type="ECO:0000313" key="2">
    <source>
        <dbReference type="Proteomes" id="UP000505326"/>
    </source>
</evidence>
<sequence>MSMSKLIGQELVDYVAANPGLDMPTMLTNAGYSAVRNGKTSLKKTEFFTALSAAQGLTIGETHTPGTGHRQPSFQVKASSRGVIPLSNCYAEMINVQPGEYVKVEQEDDCLILTKAVA</sequence>
<dbReference type="GeneID" id="55412316"/>
<evidence type="ECO:0000313" key="1">
    <source>
        <dbReference type="EMBL" id="BAQ94494.1"/>
    </source>
</evidence>
<proteinExistence type="predicted"/>
<dbReference type="KEGG" id="vg:55412316"/>
<keyword evidence="2" id="KW-1185">Reference proteome</keyword>
<organism evidence="1 2">
    <name type="scientific">uncultured phage_MedDCM-OCT-S39-C11</name>
    <dbReference type="NCBI Taxonomy" id="2740805"/>
    <lineage>
        <taxon>Viruses</taxon>
        <taxon>Duplodnaviria</taxon>
        <taxon>Heunggongvirae</taxon>
        <taxon>Uroviricota</taxon>
        <taxon>Caudoviricetes</taxon>
        <taxon>Autographivirales</taxon>
        <taxon>Krakvirus</taxon>
        <taxon>Krakvirus S39C11</taxon>
    </lineage>
</organism>
<dbReference type="EMBL" id="AP013549">
    <property type="protein sequence ID" value="BAQ94494.1"/>
    <property type="molecule type" value="Genomic_DNA"/>
</dbReference>
<dbReference type="Proteomes" id="UP000505326">
    <property type="component" value="Segment"/>
</dbReference>
<protein>
    <submittedName>
        <fullName evidence="1">AbrB family transcriptional regulator</fullName>
    </submittedName>
</protein>
<name>A0A6S4PMF7_9CAUD</name>